<name>A0A4Y8CTH0_9HELO</name>
<dbReference type="Proteomes" id="UP000297299">
    <property type="component" value="Unassembled WGS sequence"/>
</dbReference>
<sequence length="123" mass="13929">MERERQDWNVPLRGGSNVVKSFRPGLTKLLGLLANHPSSIFYCTVQTRRRFLKNSVDSYQRLIQPLETGTGVTFRSSRVRDEVTARMPDAGKGKEDTAMALVMVTDGPDEDFIIYSNLKTLTY</sequence>
<evidence type="ECO:0000313" key="1">
    <source>
        <dbReference type="EMBL" id="TEY43204.1"/>
    </source>
</evidence>
<accession>A0A4Y8CTH0</accession>
<gene>
    <name evidence="1" type="ORF">BOTCAL_0374g00060</name>
</gene>
<proteinExistence type="predicted"/>
<evidence type="ECO:0000313" key="2">
    <source>
        <dbReference type="Proteomes" id="UP000297299"/>
    </source>
</evidence>
<reference evidence="1 2" key="1">
    <citation type="submission" date="2017-11" db="EMBL/GenBank/DDBJ databases">
        <title>Comparative genomics of Botrytis spp.</title>
        <authorList>
            <person name="Valero-Jimenez C.A."/>
            <person name="Tapia P."/>
            <person name="Veloso J."/>
            <person name="Silva-Moreno E."/>
            <person name="Staats M."/>
            <person name="Valdes J.H."/>
            <person name="Van Kan J.A.L."/>
        </authorList>
    </citation>
    <scope>NUCLEOTIDE SEQUENCE [LARGE SCALE GENOMIC DNA]</scope>
    <source>
        <strain evidence="1 2">MUCL2830</strain>
    </source>
</reference>
<keyword evidence="2" id="KW-1185">Reference proteome</keyword>
<organism evidence="1 2">
    <name type="scientific">Botryotinia calthae</name>
    <dbReference type="NCBI Taxonomy" id="38488"/>
    <lineage>
        <taxon>Eukaryota</taxon>
        <taxon>Fungi</taxon>
        <taxon>Dikarya</taxon>
        <taxon>Ascomycota</taxon>
        <taxon>Pezizomycotina</taxon>
        <taxon>Leotiomycetes</taxon>
        <taxon>Helotiales</taxon>
        <taxon>Sclerotiniaceae</taxon>
        <taxon>Botryotinia</taxon>
    </lineage>
</organism>
<dbReference type="OrthoDB" id="10288457at2759"/>
<dbReference type="EMBL" id="PHWZ01000373">
    <property type="protein sequence ID" value="TEY43204.1"/>
    <property type="molecule type" value="Genomic_DNA"/>
</dbReference>
<comment type="caution">
    <text evidence="1">The sequence shown here is derived from an EMBL/GenBank/DDBJ whole genome shotgun (WGS) entry which is preliminary data.</text>
</comment>
<protein>
    <submittedName>
        <fullName evidence="1">Uncharacterized protein</fullName>
    </submittedName>
</protein>
<dbReference type="AlphaFoldDB" id="A0A4Y8CTH0"/>